<evidence type="ECO:0000313" key="7">
    <source>
        <dbReference type="Proteomes" id="UP000181860"/>
    </source>
</evidence>
<comment type="similarity">
    <text evidence="1">Belongs to the glycosyltransferase 2 family.</text>
</comment>
<dbReference type="EMBL" id="FMXC01000052">
    <property type="protein sequence ID" value="SDA70801.1"/>
    <property type="molecule type" value="Genomic_DNA"/>
</dbReference>
<keyword evidence="2" id="KW-0328">Glycosyltransferase</keyword>
<dbReference type="SUPFAM" id="SSF53448">
    <property type="entry name" value="Nucleotide-diphospho-sugar transferases"/>
    <property type="match status" value="1"/>
</dbReference>
<evidence type="ECO:0000313" key="8">
    <source>
        <dbReference type="Proteomes" id="UP001242513"/>
    </source>
</evidence>
<dbReference type="InterPro" id="IPR029044">
    <property type="entry name" value="Nucleotide-diphossugar_trans"/>
</dbReference>
<feature type="transmembrane region" description="Helical" evidence="4">
    <location>
        <begin position="335"/>
        <end position="354"/>
    </location>
</feature>
<dbReference type="Gene3D" id="3.90.550.10">
    <property type="entry name" value="Spore Coat Polysaccharide Biosynthesis Protein SpsA, Chain A"/>
    <property type="match status" value="1"/>
</dbReference>
<reference evidence="6" key="3">
    <citation type="submission" date="2023-04" db="EMBL/GenBank/DDBJ databases">
        <authorList>
            <person name="Wang Y."/>
        </authorList>
    </citation>
    <scope>NUCLEOTIDE SEQUENCE</scope>
    <source>
        <strain evidence="6">ZW18</strain>
    </source>
</reference>
<reference evidence="5 7" key="1">
    <citation type="submission" date="2016-10" db="EMBL/GenBank/DDBJ databases">
        <authorList>
            <person name="Varghese N."/>
            <person name="Submissions S."/>
        </authorList>
    </citation>
    <scope>NUCLEOTIDE SEQUENCE [LARGE SCALE GENOMIC DNA]</scope>
    <source>
        <strain evidence="5 7">ATCC 43761</strain>
    </source>
</reference>
<dbReference type="Proteomes" id="UP001242513">
    <property type="component" value="Chromosome"/>
</dbReference>
<evidence type="ECO:0000256" key="1">
    <source>
        <dbReference type="ARBA" id="ARBA00006739"/>
    </source>
</evidence>
<accession>A0AAX3UBU6</accession>
<dbReference type="EMBL" id="CP123735">
    <property type="protein sequence ID" value="WGO85146.1"/>
    <property type="molecule type" value="Genomic_DNA"/>
</dbReference>
<dbReference type="GO" id="GO:0016757">
    <property type="term" value="F:glycosyltransferase activity"/>
    <property type="evidence" value="ECO:0007669"/>
    <property type="project" value="UniProtKB-KW"/>
</dbReference>
<organism evidence="6 8">
    <name type="scientific">Lactobacillus kefiranofaciens</name>
    <dbReference type="NCBI Taxonomy" id="267818"/>
    <lineage>
        <taxon>Bacteria</taxon>
        <taxon>Bacillati</taxon>
        <taxon>Bacillota</taxon>
        <taxon>Bacilli</taxon>
        <taxon>Lactobacillales</taxon>
        <taxon>Lactobacillaceae</taxon>
        <taxon>Lactobacillus</taxon>
    </lineage>
</organism>
<evidence type="ECO:0000256" key="2">
    <source>
        <dbReference type="ARBA" id="ARBA00022676"/>
    </source>
</evidence>
<keyword evidence="3" id="KW-0808">Transferase</keyword>
<name>A0AAX3UBU6_9LACO</name>
<keyword evidence="7" id="KW-1185">Reference proteome</keyword>
<feature type="transmembrane region" description="Helical" evidence="4">
    <location>
        <begin position="375"/>
        <end position="395"/>
    </location>
</feature>
<dbReference type="PANTHER" id="PTHR43630:SF1">
    <property type="entry name" value="POLY-BETA-1,6-N-ACETYL-D-GLUCOSAMINE SYNTHASE"/>
    <property type="match status" value="1"/>
</dbReference>
<evidence type="ECO:0000256" key="4">
    <source>
        <dbReference type="SAM" id="Phobius"/>
    </source>
</evidence>
<evidence type="ECO:0000313" key="5">
    <source>
        <dbReference type="EMBL" id="SDA70801.1"/>
    </source>
</evidence>
<gene>
    <name evidence="6" type="ORF">QEJ78_06925</name>
    <name evidence="5" type="ORF">SAMN02983011_02324</name>
</gene>
<dbReference type="PANTHER" id="PTHR43630">
    <property type="entry name" value="POLY-BETA-1,6-N-ACETYL-D-GLUCOSAMINE SYNTHASE"/>
    <property type="match status" value="1"/>
</dbReference>
<dbReference type="RefSeq" id="WP_013855182.1">
    <property type="nucleotide sequence ID" value="NZ_CP123735.1"/>
</dbReference>
<keyword evidence="4" id="KW-0812">Transmembrane</keyword>
<protein>
    <submittedName>
        <fullName evidence="5">Biofilm PGA synthesis N-glycosyltransferase PgaC</fullName>
    </submittedName>
    <submittedName>
        <fullName evidence="6">Glycosyltransferase family 2 protein</fullName>
    </submittedName>
</protein>
<sequence length="409" mass="46844">MKSISNVIQFYATYYPIIMTVVWITGAWLFDVRSKFMISKSVAIRAPKVTILLSMYNEEHTVVETLNSFLKVNYSNYDVVLVDDKSEDNTISIVQDWMDNEKNKQSRTNIKLIKLTRNLGKAHALNQAMQQINSEFVLVTDADSILAPNAILELLSRFDNERVGAVTGKPVVRNRTTLLGRLQTLEYMGVIDHIKRAQDTLYGGIMTVAGVIVLYRRNALLEVNGFDPLAITEDIDITWRLRRKQWLVQYTPHALVYILVPETLKGYLRQRTRWSTGGLEVLFKNLKWVLHSKSLDQKMLLIDMCLGHIWAWLAVITMVQYIAVAITARTFSLPGVILLIYIVLFTAMLLQGLTQDKQKSKINWYDMLGLPVYSTFYWVTALVTALISQIIVGMFHKQKGSWTSPDRGR</sequence>
<feature type="transmembrane region" description="Helical" evidence="4">
    <location>
        <begin position="300"/>
        <end position="323"/>
    </location>
</feature>
<dbReference type="Proteomes" id="UP000181860">
    <property type="component" value="Unassembled WGS sequence"/>
</dbReference>
<dbReference type="Pfam" id="PF13641">
    <property type="entry name" value="Glyco_tranf_2_3"/>
    <property type="match status" value="1"/>
</dbReference>
<proteinExistence type="inferred from homology"/>
<keyword evidence="4" id="KW-1133">Transmembrane helix</keyword>
<evidence type="ECO:0000313" key="6">
    <source>
        <dbReference type="EMBL" id="WGO85146.1"/>
    </source>
</evidence>
<evidence type="ECO:0000256" key="3">
    <source>
        <dbReference type="ARBA" id="ARBA00022679"/>
    </source>
</evidence>
<reference evidence="6" key="2">
    <citation type="journal article" date="2022" name="Food Funct.">
        <title>Lactobacillus kefiranofaciens ZW18 from Kefir enhances the anti-tumor effect of anti-programmed cell death 1 (PD-1) immunotherapy by modulating the gut microbiota.</title>
        <authorList>
            <person name="Zhao J."/>
            <person name="Wang Y."/>
            <person name="Wang J."/>
            <person name="Lv M."/>
            <person name="Zhou C."/>
            <person name="Jia L."/>
            <person name="Geng W."/>
        </authorList>
    </citation>
    <scope>NUCLEOTIDE SEQUENCE</scope>
    <source>
        <strain evidence="6">ZW18</strain>
    </source>
</reference>
<keyword evidence="4" id="KW-0472">Membrane</keyword>
<dbReference type="CDD" id="cd06423">
    <property type="entry name" value="CESA_like"/>
    <property type="match status" value="1"/>
</dbReference>
<feature type="transmembrane region" description="Helical" evidence="4">
    <location>
        <begin position="12"/>
        <end position="30"/>
    </location>
</feature>
<dbReference type="AlphaFoldDB" id="A0AAX3UBU6"/>